<keyword evidence="4 7" id="KW-0812">Transmembrane</keyword>
<evidence type="ECO:0000259" key="8">
    <source>
        <dbReference type="PROSITE" id="PS50928"/>
    </source>
</evidence>
<dbReference type="Gene3D" id="1.10.3720.10">
    <property type="entry name" value="MetI-like"/>
    <property type="match status" value="1"/>
</dbReference>
<sequence>MKLMVQNMRGLGRVVVLTIVNFIIVFISIAVIYSVIFSIYTYDRLKVLAEEEIRAYRQSLLQQRGLSPQAIKKLLETYKEQVYEKYGLNLPVPFRIFYYTKCLITFNLTGIPIGTNALYPVPGNNALEVTLNGMARSAILFTTATIIAIVIDLLFGIKLAQRAGGLLDKIVATIAMFQNSLPLWWTALIMIMLFAYVIPIFPSKAEGVEVEIRRLKELNLPFHEYIVRYLAAWIKYMSLPLITIFMVSLLIGVYGMRTLVLIISREDFVTVARAKGLPERMILYKHILRAASPPIVTSSLFSIIGSLGGALISERIFHWPGAGFVFYLALAQEDAGVLIVNTWVITLLYLIAIFALDFIYMLLDPRVRVGKGVEE</sequence>
<evidence type="ECO:0000256" key="5">
    <source>
        <dbReference type="ARBA" id="ARBA00022989"/>
    </source>
</evidence>
<dbReference type="SUPFAM" id="SSF161098">
    <property type="entry name" value="MetI-like"/>
    <property type="match status" value="1"/>
</dbReference>
<proteinExistence type="inferred from homology"/>
<keyword evidence="5 7" id="KW-1133">Transmembrane helix</keyword>
<evidence type="ECO:0000256" key="4">
    <source>
        <dbReference type="ARBA" id="ARBA00022692"/>
    </source>
</evidence>
<evidence type="ECO:0000256" key="3">
    <source>
        <dbReference type="ARBA" id="ARBA00022475"/>
    </source>
</evidence>
<dbReference type="Pfam" id="PF00528">
    <property type="entry name" value="BPD_transp_1"/>
    <property type="match status" value="1"/>
</dbReference>
<dbReference type="PROSITE" id="PS50928">
    <property type="entry name" value="ABC_TM1"/>
    <property type="match status" value="1"/>
</dbReference>
<comment type="caution">
    <text evidence="9">The sequence shown here is derived from an EMBL/GenBank/DDBJ whole genome shotgun (WGS) entry which is preliminary data.</text>
</comment>
<comment type="subcellular location">
    <subcellularLocation>
        <location evidence="1 7">Cell membrane</location>
        <topology evidence="1 7">Multi-pass membrane protein</topology>
    </subcellularLocation>
</comment>
<organism evidence="9">
    <name type="scientific">Staphylothermus marinus</name>
    <dbReference type="NCBI Taxonomy" id="2280"/>
    <lineage>
        <taxon>Archaea</taxon>
        <taxon>Thermoproteota</taxon>
        <taxon>Thermoprotei</taxon>
        <taxon>Desulfurococcales</taxon>
        <taxon>Desulfurococcaceae</taxon>
        <taxon>Staphylothermus</taxon>
    </lineage>
</organism>
<dbReference type="AlphaFoldDB" id="A0A7C4D836"/>
<feature type="transmembrane region" description="Helical" evidence="7">
    <location>
        <begin position="233"/>
        <end position="255"/>
    </location>
</feature>
<gene>
    <name evidence="9" type="ORF">ENU14_06605</name>
</gene>
<evidence type="ECO:0000256" key="6">
    <source>
        <dbReference type="ARBA" id="ARBA00023136"/>
    </source>
</evidence>
<feature type="domain" description="ABC transmembrane type-1" evidence="8">
    <location>
        <begin position="134"/>
        <end position="360"/>
    </location>
</feature>
<feature type="transmembrane region" description="Helical" evidence="7">
    <location>
        <begin position="295"/>
        <end position="317"/>
    </location>
</feature>
<evidence type="ECO:0000313" key="9">
    <source>
        <dbReference type="EMBL" id="HGM59234.1"/>
    </source>
</evidence>
<protein>
    <submittedName>
        <fullName evidence="9">ABC transporter permease</fullName>
    </submittedName>
</protein>
<reference evidence="9" key="1">
    <citation type="journal article" date="2020" name="mSystems">
        <title>Genome- and Community-Level Interaction Insights into Carbon Utilization and Element Cycling Functions of Hydrothermarchaeota in Hydrothermal Sediment.</title>
        <authorList>
            <person name="Zhou Z."/>
            <person name="Liu Y."/>
            <person name="Xu W."/>
            <person name="Pan J."/>
            <person name="Luo Z.H."/>
            <person name="Li M."/>
        </authorList>
    </citation>
    <scope>NUCLEOTIDE SEQUENCE [LARGE SCALE GENOMIC DNA]</scope>
    <source>
        <strain evidence="9">SpSt-642</strain>
    </source>
</reference>
<comment type="similarity">
    <text evidence="7">Belongs to the binding-protein-dependent transport system permease family.</text>
</comment>
<dbReference type="CDD" id="cd06261">
    <property type="entry name" value="TM_PBP2"/>
    <property type="match status" value="1"/>
</dbReference>
<keyword evidence="2 7" id="KW-0813">Transport</keyword>
<evidence type="ECO:0000256" key="7">
    <source>
        <dbReference type="RuleBase" id="RU363032"/>
    </source>
</evidence>
<keyword evidence="3" id="KW-1003">Cell membrane</keyword>
<name>A0A7C4D836_STAMA</name>
<evidence type="ECO:0000256" key="2">
    <source>
        <dbReference type="ARBA" id="ARBA00022448"/>
    </source>
</evidence>
<dbReference type="PANTHER" id="PTHR30465:SF45">
    <property type="entry name" value="BINDING-PROTEIN-DEPENDENT TRANSPORT SYSTEMS INNER MEMBRANE COMPONENT"/>
    <property type="match status" value="1"/>
</dbReference>
<feature type="transmembrane region" description="Helical" evidence="7">
    <location>
        <begin position="138"/>
        <end position="160"/>
    </location>
</feature>
<keyword evidence="6 7" id="KW-0472">Membrane</keyword>
<feature type="transmembrane region" description="Helical" evidence="7">
    <location>
        <begin position="12"/>
        <end position="40"/>
    </location>
</feature>
<feature type="transmembrane region" description="Helical" evidence="7">
    <location>
        <begin position="337"/>
        <end position="363"/>
    </location>
</feature>
<dbReference type="InterPro" id="IPR035906">
    <property type="entry name" value="MetI-like_sf"/>
</dbReference>
<dbReference type="GO" id="GO:0005886">
    <property type="term" value="C:plasma membrane"/>
    <property type="evidence" value="ECO:0007669"/>
    <property type="project" value="UniProtKB-SubCell"/>
</dbReference>
<accession>A0A7C4D836</accession>
<feature type="transmembrane region" description="Helical" evidence="7">
    <location>
        <begin position="181"/>
        <end position="201"/>
    </location>
</feature>
<dbReference type="GO" id="GO:0055085">
    <property type="term" value="P:transmembrane transport"/>
    <property type="evidence" value="ECO:0007669"/>
    <property type="project" value="InterPro"/>
</dbReference>
<dbReference type="EMBL" id="DTBJ01000056">
    <property type="protein sequence ID" value="HGM59234.1"/>
    <property type="molecule type" value="Genomic_DNA"/>
</dbReference>
<evidence type="ECO:0000256" key="1">
    <source>
        <dbReference type="ARBA" id="ARBA00004651"/>
    </source>
</evidence>
<dbReference type="InterPro" id="IPR000515">
    <property type="entry name" value="MetI-like"/>
</dbReference>
<dbReference type="PANTHER" id="PTHR30465">
    <property type="entry name" value="INNER MEMBRANE ABC TRANSPORTER"/>
    <property type="match status" value="1"/>
</dbReference>